<accession>A0A8H4F0B6</accession>
<dbReference type="GO" id="GO:0005874">
    <property type="term" value="C:microtubule"/>
    <property type="evidence" value="ECO:0007669"/>
    <property type="project" value="UniProtKB-KW"/>
</dbReference>
<evidence type="ECO:0000256" key="5">
    <source>
        <dbReference type="ARBA" id="ARBA00022840"/>
    </source>
</evidence>
<dbReference type="InterPro" id="IPR019821">
    <property type="entry name" value="Kinesin_motor_CS"/>
</dbReference>
<proteinExistence type="inferred from homology"/>
<keyword evidence="14" id="KW-0378">Hydrolase</keyword>
<feature type="region of interest" description="Disordered" evidence="11">
    <location>
        <begin position="664"/>
        <end position="705"/>
    </location>
</feature>
<keyword evidence="3 10" id="KW-0493">Microtubule</keyword>
<feature type="compositionally biased region" description="Low complexity" evidence="11">
    <location>
        <begin position="147"/>
        <end position="162"/>
    </location>
</feature>
<dbReference type="CDD" id="cd09541">
    <property type="entry name" value="SAM_KIF24-like"/>
    <property type="match status" value="1"/>
</dbReference>
<dbReference type="Pfam" id="PF00536">
    <property type="entry name" value="SAM_1"/>
    <property type="match status" value="1"/>
</dbReference>
<dbReference type="GO" id="GO:0007019">
    <property type="term" value="P:microtubule depolymerization"/>
    <property type="evidence" value="ECO:0007669"/>
    <property type="project" value="TreeGrafter"/>
</dbReference>
<dbReference type="SUPFAM" id="SSF52540">
    <property type="entry name" value="P-loop containing nucleoside triphosphate hydrolases"/>
    <property type="match status" value="1"/>
</dbReference>
<dbReference type="GO" id="GO:0016787">
    <property type="term" value="F:hydrolase activity"/>
    <property type="evidence" value="ECO:0007669"/>
    <property type="project" value="UniProtKB-KW"/>
</dbReference>
<name>A0A8H4F0B6_MUCCL</name>
<evidence type="ECO:0000256" key="1">
    <source>
        <dbReference type="ARBA" id="ARBA00004245"/>
    </source>
</evidence>
<feature type="compositionally biased region" description="Basic and acidic residues" evidence="11">
    <location>
        <begin position="694"/>
        <end position="703"/>
    </location>
</feature>
<feature type="compositionally biased region" description="Polar residues" evidence="11">
    <location>
        <begin position="593"/>
        <end position="607"/>
    </location>
</feature>
<dbReference type="InterPro" id="IPR001660">
    <property type="entry name" value="SAM"/>
</dbReference>
<evidence type="ECO:0000259" key="12">
    <source>
        <dbReference type="PROSITE" id="PS50067"/>
    </source>
</evidence>
<dbReference type="SMART" id="SM00129">
    <property type="entry name" value="KISc"/>
    <property type="match status" value="1"/>
</dbReference>
<dbReference type="GO" id="GO:0008017">
    <property type="term" value="F:microtubule binding"/>
    <property type="evidence" value="ECO:0007669"/>
    <property type="project" value="InterPro"/>
</dbReference>
<dbReference type="GO" id="GO:0003777">
    <property type="term" value="F:microtubule motor activity"/>
    <property type="evidence" value="ECO:0007669"/>
    <property type="project" value="InterPro"/>
</dbReference>
<evidence type="ECO:0000256" key="6">
    <source>
        <dbReference type="ARBA" id="ARBA00023175"/>
    </source>
</evidence>
<dbReference type="CDD" id="cd01367">
    <property type="entry name" value="KISc_KIF2_like"/>
    <property type="match status" value="1"/>
</dbReference>
<dbReference type="PRINTS" id="PR00380">
    <property type="entry name" value="KINESINHEAVY"/>
</dbReference>
<evidence type="ECO:0000256" key="10">
    <source>
        <dbReference type="RuleBase" id="RU000394"/>
    </source>
</evidence>
<dbReference type="PANTHER" id="PTHR47971">
    <property type="entry name" value="KINESIN-RELATED PROTEIN 6"/>
    <property type="match status" value="1"/>
</dbReference>
<evidence type="ECO:0000256" key="4">
    <source>
        <dbReference type="ARBA" id="ARBA00022741"/>
    </source>
</evidence>
<evidence type="ECO:0000256" key="9">
    <source>
        <dbReference type="PROSITE-ProRule" id="PRU00283"/>
    </source>
</evidence>
<dbReference type="Gene3D" id="3.40.850.10">
    <property type="entry name" value="Kinesin motor domain"/>
    <property type="match status" value="1"/>
</dbReference>
<dbReference type="InterPro" id="IPR027640">
    <property type="entry name" value="Kinesin-like_fam"/>
</dbReference>
<comment type="caution">
    <text evidence="14">The sequence shown here is derived from an EMBL/GenBank/DDBJ whole genome shotgun (WGS) entry which is preliminary data.</text>
</comment>
<feature type="region of interest" description="Disordered" evidence="11">
    <location>
        <begin position="583"/>
        <end position="635"/>
    </location>
</feature>
<dbReference type="InterPro" id="IPR036961">
    <property type="entry name" value="Kinesin_motor_dom_sf"/>
</dbReference>
<dbReference type="Proteomes" id="UP000469890">
    <property type="component" value="Unassembled WGS sequence"/>
</dbReference>
<organism evidence="14 15">
    <name type="scientific">Mucor circinelloides f. lusitanicus</name>
    <name type="common">Mucor racemosus var. lusitanicus</name>
    <dbReference type="NCBI Taxonomy" id="29924"/>
    <lineage>
        <taxon>Eukaryota</taxon>
        <taxon>Fungi</taxon>
        <taxon>Fungi incertae sedis</taxon>
        <taxon>Mucoromycota</taxon>
        <taxon>Mucoromycotina</taxon>
        <taxon>Mucoromycetes</taxon>
        <taxon>Mucorales</taxon>
        <taxon>Mucorineae</taxon>
        <taxon>Mucoraceae</taxon>
        <taxon>Mucor</taxon>
    </lineage>
</organism>
<dbReference type="InterPro" id="IPR027417">
    <property type="entry name" value="P-loop_NTPase"/>
</dbReference>
<dbReference type="EMBL" id="JAAECE010000005">
    <property type="protein sequence ID" value="KAF1801316.1"/>
    <property type="molecule type" value="Genomic_DNA"/>
</dbReference>
<dbReference type="SUPFAM" id="SSF47769">
    <property type="entry name" value="SAM/Pointed domain"/>
    <property type="match status" value="1"/>
</dbReference>
<dbReference type="PROSITE" id="PS00411">
    <property type="entry name" value="KINESIN_MOTOR_1"/>
    <property type="match status" value="1"/>
</dbReference>
<feature type="domain" description="SAM" evidence="13">
    <location>
        <begin position="6"/>
        <end position="64"/>
    </location>
</feature>
<protein>
    <recommendedName>
        <fullName evidence="10">Kinesin-like protein</fullName>
    </recommendedName>
</protein>
<keyword evidence="2" id="KW-0963">Cytoplasm</keyword>
<feature type="binding site" evidence="9">
    <location>
        <begin position="350"/>
        <end position="357"/>
    </location>
    <ligand>
        <name>ATP</name>
        <dbReference type="ChEBI" id="CHEBI:30616"/>
    </ligand>
</feature>
<feature type="region of interest" description="Disordered" evidence="11">
    <location>
        <begin position="69"/>
        <end position="191"/>
    </location>
</feature>
<feature type="domain" description="Kinesin motor" evidence="12">
    <location>
        <begin position="260"/>
        <end position="582"/>
    </location>
</feature>
<keyword evidence="6 9" id="KW-0505">Motor protein</keyword>
<evidence type="ECO:0000313" key="14">
    <source>
        <dbReference type="EMBL" id="KAF1801316.1"/>
    </source>
</evidence>
<feature type="compositionally biased region" description="Low complexity" evidence="11">
    <location>
        <begin position="667"/>
        <end position="691"/>
    </location>
</feature>
<feature type="compositionally biased region" description="Polar residues" evidence="11">
    <location>
        <begin position="233"/>
        <end position="253"/>
    </location>
</feature>
<evidence type="ECO:0000313" key="15">
    <source>
        <dbReference type="Proteomes" id="UP000469890"/>
    </source>
</evidence>
<evidence type="ECO:0000256" key="8">
    <source>
        <dbReference type="ARBA" id="ARBA00061030"/>
    </source>
</evidence>
<comment type="subcellular location">
    <subcellularLocation>
        <location evidence="1">Cytoplasm</location>
        <location evidence="1">Cytoskeleton</location>
    </subcellularLocation>
</comment>
<feature type="compositionally biased region" description="Polar residues" evidence="11">
    <location>
        <begin position="93"/>
        <end position="103"/>
    </location>
</feature>
<keyword evidence="7" id="KW-0206">Cytoskeleton</keyword>
<sequence length="855" mass="96602">MSVLLLETLRKAELEQYYPSFSSNGITQLENLAQLSMQDYSSLGITSIPDRKKLFQLVQSLRQEIPTLENGLVSSPNSKYRFTKSPPSSSSSHNVPDLSSLNITAARRGSGQPSHQTPLQQQQQIPTRSRSRTLPSSDHYRPEFLKSNSSNNFFNEEAGAAASLTDSDDSDDSDKCEIRRGSGPLLDPYGVPIQNKLRYNAIRHQSQSMTPSSMDSNHTLSTAASSNTITNTPIASPMTSAGSPLQQSQQLMGQSDLNQKIRVCVRKRPLNKKELERAEKDIAPTAGVRSINVNEPKMKVDLTKYIEQHSFTFDDVFDSDETNEKIYSRTAQPLVKYVFDGGKATCFAYGQTGSGKTYTMLDPKLGLYVLAARDVFSLIRQPQYEHLSAWIGFYEIYQGQLYDLLNSRKKLFAREDGKQNVVIVGLKEFVIKNVEDLMQVFEYGSQARSTGSTGANSDSSRSHAVLQILLRPTKNKKKIIGKLSFIDLAGSERGADRGDTDMKTRMEGAEINKSLLALKECIRALDQDKRHTPFRQSKLTQVLKDSFVGNSRTCMIATISPNQSNSEHTLNTLRYADRVKELKGERDRRVIGSDSNDASNVMHQRQLSSSEEYPNEDEYPDEYPESDDPDLYNDVEDDDLLLHDEDFPSDGDGNILDEDFIHENSHQQQQQQQHMRSPPATATTTIASQPARMAEPKYNRHPLDMPAMSCSPDYLYEQSQQQQYQFQLQQQHMQQGHNKPDDIPNANDFTAQLEDCLFFDPNTIESFIKFHRAQIREVTEFSKKETKLLANFSLGLSSRRDDERQSSSSSLREELKTSSEFIGYLDNLDELLEMKTAAIEALRDRIRHVLGEEEL</sequence>
<evidence type="ECO:0000256" key="2">
    <source>
        <dbReference type="ARBA" id="ARBA00022490"/>
    </source>
</evidence>
<dbReference type="Pfam" id="PF00225">
    <property type="entry name" value="Kinesin"/>
    <property type="match status" value="1"/>
</dbReference>
<dbReference type="InterPro" id="IPR013761">
    <property type="entry name" value="SAM/pointed_sf"/>
</dbReference>
<evidence type="ECO:0000256" key="3">
    <source>
        <dbReference type="ARBA" id="ARBA00022701"/>
    </source>
</evidence>
<dbReference type="PROSITE" id="PS50105">
    <property type="entry name" value="SAM_DOMAIN"/>
    <property type="match status" value="1"/>
</dbReference>
<keyword evidence="4 9" id="KW-0547">Nucleotide-binding</keyword>
<gene>
    <name evidence="14" type="ORF">FB192DRAFT_1385216</name>
</gene>
<dbReference type="FunFam" id="3.40.850.10:FF:000012">
    <property type="entry name" value="Kinesin-like protein"/>
    <property type="match status" value="1"/>
</dbReference>
<feature type="compositionally biased region" description="Low complexity" evidence="11">
    <location>
        <begin position="112"/>
        <end position="137"/>
    </location>
</feature>
<comment type="similarity">
    <text evidence="8">Belongs to the TRAFAC class myosin-kinesin ATPase superfamily. Kinesin family. KIN-13 subfamily.</text>
</comment>
<dbReference type="PROSITE" id="PS50067">
    <property type="entry name" value="KINESIN_MOTOR_2"/>
    <property type="match status" value="1"/>
</dbReference>
<dbReference type="AlphaFoldDB" id="A0A8H4F0B6"/>
<dbReference type="GO" id="GO:0007018">
    <property type="term" value="P:microtubule-based movement"/>
    <property type="evidence" value="ECO:0007669"/>
    <property type="project" value="InterPro"/>
</dbReference>
<reference evidence="14 15" key="1">
    <citation type="submission" date="2019-09" db="EMBL/GenBank/DDBJ databases">
        <authorList>
            <consortium name="DOE Joint Genome Institute"/>
            <person name="Mondo S.J."/>
            <person name="Navarro-Mendoza M.I."/>
            <person name="Perez-Arques C."/>
            <person name="Panchal S."/>
            <person name="Nicolas F.E."/>
            <person name="Ganguly P."/>
            <person name="Pangilinan J."/>
            <person name="Grigoriev I."/>
            <person name="Heitman J."/>
            <person name="Sanya K."/>
            <person name="Garre V."/>
        </authorList>
    </citation>
    <scope>NUCLEOTIDE SEQUENCE [LARGE SCALE GENOMIC DNA]</scope>
    <source>
        <strain evidence="14 15">MU402</strain>
    </source>
</reference>
<dbReference type="InterPro" id="IPR001752">
    <property type="entry name" value="Kinesin_motor_dom"/>
</dbReference>
<dbReference type="GO" id="GO:0005524">
    <property type="term" value="F:ATP binding"/>
    <property type="evidence" value="ECO:0007669"/>
    <property type="project" value="UniProtKB-UniRule"/>
</dbReference>
<feature type="region of interest" description="Disordered" evidence="11">
    <location>
        <begin position="228"/>
        <end position="253"/>
    </location>
</feature>
<dbReference type="PANTHER" id="PTHR47971:SF8">
    <property type="entry name" value="KINESIN-LIKE PROTEIN"/>
    <property type="match status" value="1"/>
</dbReference>
<keyword evidence="5 9" id="KW-0067">ATP-binding</keyword>
<dbReference type="Gene3D" id="1.10.150.50">
    <property type="entry name" value="Transcription Factor, Ets-1"/>
    <property type="match status" value="1"/>
</dbReference>
<evidence type="ECO:0000259" key="13">
    <source>
        <dbReference type="PROSITE" id="PS50105"/>
    </source>
</evidence>
<feature type="compositionally biased region" description="Acidic residues" evidence="11">
    <location>
        <begin position="613"/>
        <end position="635"/>
    </location>
</feature>
<evidence type="ECO:0000256" key="7">
    <source>
        <dbReference type="ARBA" id="ARBA00023212"/>
    </source>
</evidence>
<evidence type="ECO:0000256" key="11">
    <source>
        <dbReference type="SAM" id="MobiDB-lite"/>
    </source>
</evidence>